<accession>A0A2M8W3W5</accession>
<gene>
    <name evidence="3" type="ORF">CLV34_2809</name>
</gene>
<dbReference type="AlphaFoldDB" id="A0A2M8W3W5"/>
<dbReference type="InterPro" id="IPR002477">
    <property type="entry name" value="Peptidoglycan-bd-like"/>
</dbReference>
<dbReference type="Proteomes" id="UP000231586">
    <property type="component" value="Unassembled WGS sequence"/>
</dbReference>
<keyword evidence="4" id="KW-1185">Reference proteome</keyword>
<proteinExistence type="predicted"/>
<evidence type="ECO:0000313" key="3">
    <source>
        <dbReference type="EMBL" id="PJI85626.1"/>
    </source>
</evidence>
<evidence type="ECO:0000259" key="2">
    <source>
        <dbReference type="Pfam" id="PF01471"/>
    </source>
</evidence>
<dbReference type="InterPro" id="IPR036365">
    <property type="entry name" value="PGBD-like_sf"/>
</dbReference>
<name>A0A2M8W3W5_9MICO</name>
<sequence>MNMSSIRSVRRLAAVLTAMVALLAAGLLTATPASAVGYSCDSVVAASDGSHPQPTYDRRTYACYMSSTRGEPVAIKRLQAALAICYDQDDLVIDGVYGPKTAAALKVAQRKLKVDDDGLYGPETAVRILFPLFPWLVKGQACL</sequence>
<reference evidence="3 4" key="1">
    <citation type="submission" date="2017-11" db="EMBL/GenBank/DDBJ databases">
        <title>Genomic Encyclopedia of Archaeal and Bacterial Type Strains, Phase II (KMG-II): From Individual Species to Whole Genera.</title>
        <authorList>
            <person name="Goeker M."/>
        </authorList>
    </citation>
    <scope>NUCLEOTIDE SEQUENCE [LARGE SCALE GENOMIC DNA]</scope>
    <source>
        <strain evidence="3 4">DSM 22413</strain>
    </source>
</reference>
<feature type="chain" id="PRO_5014805740" evidence="1">
    <location>
        <begin position="36"/>
        <end position="143"/>
    </location>
</feature>
<dbReference type="InterPro" id="IPR036366">
    <property type="entry name" value="PGBDSf"/>
</dbReference>
<dbReference type="EMBL" id="PGTZ01000011">
    <property type="protein sequence ID" value="PJI85626.1"/>
    <property type="molecule type" value="Genomic_DNA"/>
</dbReference>
<evidence type="ECO:0000256" key="1">
    <source>
        <dbReference type="SAM" id="SignalP"/>
    </source>
</evidence>
<dbReference type="OrthoDB" id="3828307at2"/>
<feature type="signal peptide" evidence="1">
    <location>
        <begin position="1"/>
        <end position="35"/>
    </location>
</feature>
<dbReference type="Gene3D" id="1.10.101.10">
    <property type="entry name" value="PGBD-like superfamily/PGBD"/>
    <property type="match status" value="1"/>
</dbReference>
<keyword evidence="1" id="KW-0732">Signal</keyword>
<feature type="domain" description="Peptidoglycan binding-like" evidence="2">
    <location>
        <begin position="75"/>
        <end position="125"/>
    </location>
</feature>
<protein>
    <submittedName>
        <fullName evidence="3">Putative peptidoglycan binding protein</fullName>
    </submittedName>
</protein>
<dbReference type="SUPFAM" id="SSF47090">
    <property type="entry name" value="PGBD-like"/>
    <property type="match status" value="1"/>
</dbReference>
<comment type="caution">
    <text evidence="3">The sequence shown here is derived from an EMBL/GenBank/DDBJ whole genome shotgun (WGS) entry which is preliminary data.</text>
</comment>
<evidence type="ECO:0000313" key="4">
    <source>
        <dbReference type="Proteomes" id="UP000231586"/>
    </source>
</evidence>
<organism evidence="3 4">
    <name type="scientific">Luteimicrobium subarcticum</name>
    <dbReference type="NCBI Taxonomy" id="620910"/>
    <lineage>
        <taxon>Bacteria</taxon>
        <taxon>Bacillati</taxon>
        <taxon>Actinomycetota</taxon>
        <taxon>Actinomycetes</taxon>
        <taxon>Micrococcales</taxon>
        <taxon>Luteimicrobium</taxon>
    </lineage>
</organism>
<dbReference type="Pfam" id="PF01471">
    <property type="entry name" value="PG_binding_1"/>
    <property type="match status" value="1"/>
</dbReference>
<dbReference type="RefSeq" id="WP_157803862.1">
    <property type="nucleotide sequence ID" value="NZ_PGTZ01000011.1"/>
</dbReference>